<dbReference type="InterPro" id="IPR051813">
    <property type="entry name" value="HepT_RNase_toxin"/>
</dbReference>
<evidence type="ECO:0000256" key="2">
    <source>
        <dbReference type="ARBA" id="ARBA00022649"/>
    </source>
</evidence>
<keyword evidence="5" id="KW-0378">Hydrolase</keyword>
<keyword evidence="4" id="KW-0547">Nucleotide-binding</keyword>
<dbReference type="Pfam" id="PF01934">
    <property type="entry name" value="HepT-like"/>
    <property type="match status" value="1"/>
</dbReference>
<dbReference type="eggNOG" id="COG2361">
    <property type="taxonomic scope" value="Bacteria"/>
</dbReference>
<dbReference type="AlphaFoldDB" id="L0GZL1"/>
<organism evidence="6 7">
    <name type="scientific">Thioflavicoccus mobilis 8321</name>
    <dbReference type="NCBI Taxonomy" id="765912"/>
    <lineage>
        <taxon>Bacteria</taxon>
        <taxon>Pseudomonadati</taxon>
        <taxon>Pseudomonadota</taxon>
        <taxon>Gammaproteobacteria</taxon>
        <taxon>Chromatiales</taxon>
        <taxon>Chromatiaceae</taxon>
        <taxon>Thioflavicoccus</taxon>
    </lineage>
</organism>
<evidence type="ECO:0000313" key="7">
    <source>
        <dbReference type="Proteomes" id="UP000010816"/>
    </source>
</evidence>
<protein>
    <recommendedName>
        <fullName evidence="8">DUF86 domain-containing protein</fullName>
    </recommendedName>
</protein>
<dbReference type="PANTHER" id="PTHR34139">
    <property type="entry name" value="UPF0331 PROTEIN MJ0127"/>
    <property type="match status" value="1"/>
</dbReference>
<evidence type="ECO:0000256" key="1">
    <source>
        <dbReference type="ARBA" id="ARBA00022553"/>
    </source>
</evidence>
<dbReference type="HOGENOM" id="CLU_142825_3_3_6"/>
<sequence>MADIPERDAALLLDMLLAARDALEFTDGLTKERFLSSRLHQNAIIRSLEVIGEAAGRVSTESTSTLPVIPWRAVTGMRHRLIHGYATVDLEMVWEVVNEEIAPLIDILEPLVPADDDTDE</sequence>
<evidence type="ECO:0000256" key="5">
    <source>
        <dbReference type="ARBA" id="ARBA00022801"/>
    </source>
</evidence>
<dbReference type="GO" id="GO:0110001">
    <property type="term" value="C:toxin-antitoxin complex"/>
    <property type="evidence" value="ECO:0007669"/>
    <property type="project" value="InterPro"/>
</dbReference>
<dbReference type="PANTHER" id="PTHR34139:SF1">
    <property type="entry name" value="RNASE MJ1380-RELATED"/>
    <property type="match status" value="1"/>
</dbReference>
<dbReference type="KEGG" id="tmb:Thimo_1989"/>
<proteinExistence type="predicted"/>
<dbReference type="GO" id="GO:0000166">
    <property type="term" value="F:nucleotide binding"/>
    <property type="evidence" value="ECO:0007669"/>
    <property type="project" value="UniProtKB-KW"/>
</dbReference>
<keyword evidence="2" id="KW-1277">Toxin-antitoxin system</keyword>
<dbReference type="EMBL" id="CP003051">
    <property type="protein sequence ID" value="AGA90754.1"/>
    <property type="molecule type" value="Genomic_DNA"/>
</dbReference>
<dbReference type="RefSeq" id="WP_015280895.1">
    <property type="nucleotide sequence ID" value="NC_019940.1"/>
</dbReference>
<evidence type="ECO:0000256" key="3">
    <source>
        <dbReference type="ARBA" id="ARBA00022722"/>
    </source>
</evidence>
<accession>L0GZL1</accession>
<evidence type="ECO:0000256" key="4">
    <source>
        <dbReference type="ARBA" id="ARBA00022741"/>
    </source>
</evidence>
<reference evidence="6 7" key="1">
    <citation type="submission" date="2011-09" db="EMBL/GenBank/DDBJ databases">
        <title>Complete sequence of chromosome of Thioflavicoccus mobilis 8321.</title>
        <authorList>
            <consortium name="US DOE Joint Genome Institute"/>
            <person name="Lucas S."/>
            <person name="Han J."/>
            <person name="Lapidus A."/>
            <person name="Cheng J.-F."/>
            <person name="Goodwin L."/>
            <person name="Pitluck S."/>
            <person name="Peters L."/>
            <person name="Ovchinnikova G."/>
            <person name="Lu M."/>
            <person name="Detter J.C."/>
            <person name="Han C."/>
            <person name="Tapia R."/>
            <person name="Land M."/>
            <person name="Hauser L."/>
            <person name="Kyrpides N."/>
            <person name="Ivanova N."/>
            <person name="Pagani I."/>
            <person name="Vogl K."/>
            <person name="Liu Z."/>
            <person name="Imhoff J."/>
            <person name="Thiel V."/>
            <person name="Frigaard N.-U."/>
            <person name="Bryant D."/>
            <person name="Woyke T."/>
        </authorList>
    </citation>
    <scope>NUCLEOTIDE SEQUENCE [LARGE SCALE GENOMIC DNA]</scope>
    <source>
        <strain evidence="6 7">8321</strain>
    </source>
</reference>
<dbReference type="GO" id="GO:0016787">
    <property type="term" value="F:hydrolase activity"/>
    <property type="evidence" value="ECO:0007669"/>
    <property type="project" value="UniProtKB-KW"/>
</dbReference>
<name>L0GZL1_9GAMM</name>
<dbReference type="GO" id="GO:0004540">
    <property type="term" value="F:RNA nuclease activity"/>
    <property type="evidence" value="ECO:0007669"/>
    <property type="project" value="InterPro"/>
</dbReference>
<keyword evidence="1" id="KW-0597">Phosphoprotein</keyword>
<dbReference type="InterPro" id="IPR008201">
    <property type="entry name" value="HepT-like"/>
</dbReference>
<keyword evidence="7" id="KW-1185">Reference proteome</keyword>
<dbReference type="OrthoDB" id="4829434at2"/>
<keyword evidence="3" id="KW-0540">Nuclease</keyword>
<dbReference type="STRING" id="765912.Thimo_1989"/>
<gene>
    <name evidence="6" type="ORF">Thimo_1989</name>
</gene>
<evidence type="ECO:0008006" key="8">
    <source>
        <dbReference type="Google" id="ProtNLM"/>
    </source>
</evidence>
<evidence type="ECO:0000313" key="6">
    <source>
        <dbReference type="EMBL" id="AGA90754.1"/>
    </source>
</evidence>
<dbReference type="Proteomes" id="UP000010816">
    <property type="component" value="Chromosome"/>
</dbReference>